<keyword evidence="3" id="KW-1185">Reference proteome</keyword>
<organism evidence="2 3">
    <name type="scientific">Batillaria attramentaria</name>
    <dbReference type="NCBI Taxonomy" id="370345"/>
    <lineage>
        <taxon>Eukaryota</taxon>
        <taxon>Metazoa</taxon>
        <taxon>Spiralia</taxon>
        <taxon>Lophotrochozoa</taxon>
        <taxon>Mollusca</taxon>
        <taxon>Gastropoda</taxon>
        <taxon>Caenogastropoda</taxon>
        <taxon>Sorbeoconcha</taxon>
        <taxon>Cerithioidea</taxon>
        <taxon>Batillariidae</taxon>
        <taxon>Batillaria</taxon>
    </lineage>
</organism>
<dbReference type="EMBL" id="JACVVK020000288">
    <property type="protein sequence ID" value="KAK7480108.1"/>
    <property type="molecule type" value="Genomic_DNA"/>
</dbReference>
<dbReference type="PANTHER" id="PTHR19346">
    <property type="entry name" value="SUGAR PHOSPHATE TRANSPORTER DOMAIN-CONTAINING PROTEIN"/>
    <property type="match status" value="1"/>
</dbReference>
<feature type="transmembrane region" description="Helical" evidence="1">
    <location>
        <begin position="21"/>
        <end position="41"/>
    </location>
</feature>
<dbReference type="PANTHER" id="PTHR19346:SF4">
    <property type="entry name" value="SUGAR PHOSPHATE TRANSPORTER DOMAIN-CONTAINING PROTEIN"/>
    <property type="match status" value="1"/>
</dbReference>
<keyword evidence="1" id="KW-1133">Transmembrane helix</keyword>
<evidence type="ECO:0000313" key="2">
    <source>
        <dbReference type="EMBL" id="KAK7480108.1"/>
    </source>
</evidence>
<dbReference type="InterPro" id="IPR026505">
    <property type="entry name" value="Solute_c_fam_35_mem_F3/F4"/>
</dbReference>
<evidence type="ECO:0000313" key="3">
    <source>
        <dbReference type="Proteomes" id="UP001519460"/>
    </source>
</evidence>
<dbReference type="AlphaFoldDB" id="A0ABD0JYY9"/>
<feature type="transmembrane region" description="Helical" evidence="1">
    <location>
        <begin position="155"/>
        <end position="175"/>
    </location>
</feature>
<name>A0ABD0JYY9_9CAEN</name>
<keyword evidence="1" id="KW-0472">Membrane</keyword>
<dbReference type="Proteomes" id="UP001519460">
    <property type="component" value="Unassembled WGS sequence"/>
</dbReference>
<evidence type="ECO:0000256" key="1">
    <source>
        <dbReference type="SAM" id="Phobius"/>
    </source>
</evidence>
<keyword evidence="1" id="KW-0812">Transmembrane</keyword>
<feature type="transmembrane region" description="Helical" evidence="1">
    <location>
        <begin position="73"/>
        <end position="95"/>
    </location>
</feature>
<reference evidence="2 3" key="1">
    <citation type="journal article" date="2023" name="Sci. Data">
        <title>Genome assembly of the Korean intertidal mud-creeper Batillaria attramentaria.</title>
        <authorList>
            <person name="Patra A.K."/>
            <person name="Ho P.T."/>
            <person name="Jun S."/>
            <person name="Lee S.J."/>
            <person name="Kim Y."/>
            <person name="Won Y.J."/>
        </authorList>
    </citation>
    <scope>NUCLEOTIDE SEQUENCE [LARGE SCALE GENOMIC DNA]</scope>
    <source>
        <strain evidence="2">Wonlab-2016</strain>
    </source>
</reference>
<gene>
    <name evidence="2" type="ORF">BaRGS_00028668</name>
</gene>
<accession>A0ABD0JYY9</accession>
<sequence length="293" mass="32774">MDFKGNVADEDDKEIRMMMRGLLVALVTGLAWTGLTELLKWEGPESGSKVMTSTHISTAEGYDNDTLRGTSGLTYICSAWLLLAYPPYLAVNTLVKHRTAREVLRESVAVYAGVQGQEVRHWPHVWKTALLLLTWILALYTYIKGLTMEMEAADVTSLYATNQSFVYMLSWIVLFEKFVAIRAHCQFDPWTLIQISDVAIPFWLSLWITPVHKVLFSKFVGDATVGPSNALFVLPCWTGVEAVDWSRAPWHLILAAAALHLVIDSVWKGRTFTGMKIAAFVLNHSRSSANPAP</sequence>
<protein>
    <submittedName>
        <fullName evidence="2">Uncharacterized protein</fullName>
    </submittedName>
</protein>
<feature type="transmembrane region" description="Helical" evidence="1">
    <location>
        <begin position="125"/>
        <end position="143"/>
    </location>
</feature>
<comment type="caution">
    <text evidence="2">The sequence shown here is derived from an EMBL/GenBank/DDBJ whole genome shotgun (WGS) entry which is preliminary data.</text>
</comment>
<proteinExistence type="predicted"/>